<organism evidence="1 2">
    <name type="scientific">Handroanthus impetiginosus</name>
    <dbReference type="NCBI Taxonomy" id="429701"/>
    <lineage>
        <taxon>Eukaryota</taxon>
        <taxon>Viridiplantae</taxon>
        <taxon>Streptophyta</taxon>
        <taxon>Embryophyta</taxon>
        <taxon>Tracheophyta</taxon>
        <taxon>Spermatophyta</taxon>
        <taxon>Magnoliopsida</taxon>
        <taxon>eudicotyledons</taxon>
        <taxon>Gunneridae</taxon>
        <taxon>Pentapetalae</taxon>
        <taxon>asterids</taxon>
        <taxon>lamiids</taxon>
        <taxon>Lamiales</taxon>
        <taxon>Bignoniaceae</taxon>
        <taxon>Crescentiina</taxon>
        <taxon>Tabebuia alliance</taxon>
        <taxon>Handroanthus</taxon>
    </lineage>
</organism>
<reference evidence="2" key="1">
    <citation type="journal article" date="2018" name="Gigascience">
        <title>Genome assembly of the Pink Ipe (Handroanthus impetiginosus, Bignoniaceae), a highly valued, ecologically keystone Neotropical timber forest tree.</title>
        <authorList>
            <person name="Silva-Junior O.B."/>
            <person name="Grattapaglia D."/>
            <person name="Novaes E."/>
            <person name="Collevatti R.G."/>
        </authorList>
    </citation>
    <scope>NUCLEOTIDE SEQUENCE [LARGE SCALE GENOMIC DNA]</scope>
    <source>
        <strain evidence="2">cv. UFG-1</strain>
    </source>
</reference>
<gene>
    <name evidence="1" type="ORF">CDL12_29860</name>
</gene>
<dbReference type="AlphaFoldDB" id="A0A2G9FX86"/>
<comment type="caution">
    <text evidence="1">The sequence shown here is derived from an EMBL/GenBank/DDBJ whole genome shotgun (WGS) entry which is preliminary data.</text>
</comment>
<evidence type="ECO:0000313" key="1">
    <source>
        <dbReference type="EMBL" id="PIM97667.1"/>
    </source>
</evidence>
<sequence>MPCRKRWSQTWLIQGIGRSRFLHYLMSYASWLRYETPFLFWPQIHIRVCVCCLL</sequence>
<evidence type="ECO:0000313" key="2">
    <source>
        <dbReference type="Proteomes" id="UP000231279"/>
    </source>
</evidence>
<dbReference type="EMBL" id="NKXS01009296">
    <property type="protein sequence ID" value="PIM97667.1"/>
    <property type="molecule type" value="Genomic_DNA"/>
</dbReference>
<accession>A0A2G9FX86</accession>
<protein>
    <submittedName>
        <fullName evidence="1">Uncharacterized protein</fullName>
    </submittedName>
</protein>
<keyword evidence="2" id="KW-1185">Reference proteome</keyword>
<proteinExistence type="predicted"/>
<name>A0A2G9FX86_9LAMI</name>
<dbReference type="Proteomes" id="UP000231279">
    <property type="component" value="Unassembled WGS sequence"/>
</dbReference>